<dbReference type="Proteomes" id="UP001197974">
    <property type="component" value="Chromosome"/>
</dbReference>
<dbReference type="RefSeq" id="WP_306020500.1">
    <property type="nucleotide sequence ID" value="NZ_CP129013.1"/>
</dbReference>
<evidence type="ECO:0000313" key="2">
    <source>
        <dbReference type="Proteomes" id="UP001197974"/>
    </source>
</evidence>
<gene>
    <name evidence="1" type="ORF">LC087_07405</name>
</gene>
<keyword evidence="2" id="KW-1185">Reference proteome</keyword>
<proteinExistence type="predicted"/>
<dbReference type="EMBL" id="CP129013">
    <property type="protein sequence ID" value="WLR43929.1"/>
    <property type="molecule type" value="Genomic_DNA"/>
</dbReference>
<name>A0ABY9JX23_9BACI</name>
<sequence length="331" mass="37814">MSTNEYSFDQQKRFVIENFDRTSPFSSFLPGIAGKKGIPMWTFYVNRGQGICSFGVKDKHSPIMEFSPANIAYKSVYNSGFRTFIKFKEDGKVYEPFSSIGETPHIRRKMYIEANQLTIEEVNEKDGFKVYVQYFNMPEENFAGLVRKVEVTNLNNHPLNLEVLDGLPEILPYGVTNEMYKEVGNLMRSWMEVYNTENNIPFYHARASIGDEAEVTEVEGGHFYYSFTDDEKLITPIVDATLIFGQDTSLTHPINFVSSSLQNVMKMEQVTANKVPCGFTPVQKEIASKEALTINTVIGHVKDISIIESQVEKLINVNFMNEKQQTCMRND</sequence>
<protein>
    <recommendedName>
        <fullName evidence="3">Cellobiose phosphorylase</fullName>
    </recommendedName>
</protein>
<organism evidence="1 2">
    <name type="scientific">Bacillus carboniphilus</name>
    <dbReference type="NCBI Taxonomy" id="86663"/>
    <lineage>
        <taxon>Bacteria</taxon>
        <taxon>Bacillati</taxon>
        <taxon>Bacillota</taxon>
        <taxon>Bacilli</taxon>
        <taxon>Bacillales</taxon>
        <taxon>Bacillaceae</taxon>
        <taxon>Bacillus</taxon>
    </lineage>
</organism>
<reference evidence="1 2" key="1">
    <citation type="submission" date="2023-06" db="EMBL/GenBank/DDBJ databases">
        <title>Five Gram-positive bacteria isolated from mangrove sediments in Shenzhen, Guangdong, China.</title>
        <authorList>
            <person name="Yu S."/>
            <person name="Zheng W."/>
            <person name="Huang Y."/>
        </authorList>
    </citation>
    <scope>NUCLEOTIDE SEQUENCE [LARGE SCALE GENOMIC DNA]</scope>
    <source>
        <strain evidence="1 2">SaN35-3</strain>
    </source>
</reference>
<accession>A0ABY9JX23</accession>
<evidence type="ECO:0000313" key="1">
    <source>
        <dbReference type="EMBL" id="WLR43929.1"/>
    </source>
</evidence>
<evidence type="ECO:0008006" key="3">
    <source>
        <dbReference type="Google" id="ProtNLM"/>
    </source>
</evidence>